<evidence type="ECO:0000256" key="1">
    <source>
        <dbReference type="ARBA" id="ARBA00022679"/>
    </source>
</evidence>
<keyword evidence="4" id="KW-0342">GTP-binding</keyword>
<evidence type="ECO:0000313" key="7">
    <source>
        <dbReference type="EMBL" id="GAF73250.1"/>
    </source>
</evidence>
<dbReference type="PANTHER" id="PTHR46390">
    <property type="entry name" value="MANNOSE-1-PHOSPHATE GUANYLYLTRANSFERASE"/>
    <property type="match status" value="1"/>
</dbReference>
<dbReference type="InterPro" id="IPR051161">
    <property type="entry name" value="Mannose-6P_isomerase_type2"/>
</dbReference>
<dbReference type="Pfam" id="PF00483">
    <property type="entry name" value="NTP_transferase"/>
    <property type="match status" value="1"/>
</dbReference>
<dbReference type="SUPFAM" id="SSF53448">
    <property type="entry name" value="Nucleotide-diphospho-sugar transferases"/>
    <property type="match status" value="1"/>
</dbReference>
<dbReference type="InterPro" id="IPR049577">
    <property type="entry name" value="GMPP_N"/>
</dbReference>
<dbReference type="GO" id="GO:0005525">
    <property type="term" value="F:GTP binding"/>
    <property type="evidence" value="ECO:0007669"/>
    <property type="project" value="UniProtKB-KW"/>
</dbReference>
<feature type="domain" description="MannoseP isomerase/GMP-like beta-helix" evidence="6">
    <location>
        <begin position="307"/>
        <end position="356"/>
    </location>
</feature>
<gene>
    <name evidence="7" type="ORF">S01H1_00511</name>
</gene>
<accession>X0TAZ8</accession>
<evidence type="ECO:0000259" key="6">
    <source>
        <dbReference type="Pfam" id="PF22640"/>
    </source>
</evidence>
<organism evidence="7">
    <name type="scientific">marine sediment metagenome</name>
    <dbReference type="NCBI Taxonomy" id="412755"/>
    <lineage>
        <taxon>unclassified sequences</taxon>
        <taxon>metagenomes</taxon>
        <taxon>ecological metagenomes</taxon>
    </lineage>
</organism>
<dbReference type="FunFam" id="3.90.550.10:FF:000046">
    <property type="entry name" value="Mannose-1-phosphate guanylyltransferase (GDP)"/>
    <property type="match status" value="1"/>
</dbReference>
<sequence length="367" mass="41497">MGRIVYMKNVAVLMAGGRGQRFWPHSRFDTPKQLLSITGGNSMIRETVNRVSPLIDLSDVFISTTEDLFDSTKDALPEIDYLNYILEPVGRDTAACIGLAAVIIEHRYKDPDTTMITLPIDHIIKDSEKFLRAIKEACVLARETGNLITIGIKPSRPETGYGYICVGEEVEKTDNITACVVKNFTEKPDLETARKFISKENYLWNSGIFVWACRDILKAIKKEAPKLYNGLMRIKDSLGTLHKKEVMKKVFYGLDKISIDYAIMEKVTNRLVVKGDFSWDDIGSWTSMERIFTQDKDGNVIQGGHEGVDTRRCVIINDEGLIVTVGLSDLVVISSGDIKLIYPKKREGDLKKIIKRMANNKKYKKYL</sequence>
<comment type="caution">
    <text evidence="7">The sequence shown here is derived from an EMBL/GenBank/DDBJ whole genome shotgun (WGS) entry which is preliminary data.</text>
</comment>
<keyword evidence="3" id="KW-0547">Nucleotide-binding</keyword>
<evidence type="ECO:0000256" key="2">
    <source>
        <dbReference type="ARBA" id="ARBA00022695"/>
    </source>
</evidence>
<keyword evidence="2" id="KW-0548">Nucleotidyltransferase</keyword>
<evidence type="ECO:0000256" key="3">
    <source>
        <dbReference type="ARBA" id="ARBA00022741"/>
    </source>
</evidence>
<dbReference type="AlphaFoldDB" id="X0TAZ8"/>
<dbReference type="Gene3D" id="3.90.550.10">
    <property type="entry name" value="Spore Coat Polysaccharide Biosynthesis Protein SpsA, Chain A"/>
    <property type="match status" value="1"/>
</dbReference>
<reference evidence="7" key="1">
    <citation type="journal article" date="2014" name="Front. Microbiol.">
        <title>High frequency of phylogenetically diverse reductive dehalogenase-homologous genes in deep subseafloor sedimentary metagenomes.</title>
        <authorList>
            <person name="Kawai M."/>
            <person name="Futagami T."/>
            <person name="Toyoda A."/>
            <person name="Takaki Y."/>
            <person name="Nishi S."/>
            <person name="Hori S."/>
            <person name="Arai W."/>
            <person name="Tsubouchi T."/>
            <person name="Morono Y."/>
            <person name="Uchiyama I."/>
            <person name="Ito T."/>
            <person name="Fujiyama A."/>
            <person name="Inagaki F."/>
            <person name="Takami H."/>
        </authorList>
    </citation>
    <scope>NUCLEOTIDE SEQUENCE</scope>
    <source>
        <strain evidence="7">Expedition CK06-06</strain>
    </source>
</reference>
<dbReference type="InterPro" id="IPR005835">
    <property type="entry name" value="NTP_transferase_dom"/>
</dbReference>
<dbReference type="GO" id="GO:0004475">
    <property type="term" value="F:mannose-1-phosphate guanylyltransferase (GTP) activity"/>
    <property type="evidence" value="ECO:0007669"/>
    <property type="project" value="InterPro"/>
</dbReference>
<evidence type="ECO:0000256" key="4">
    <source>
        <dbReference type="ARBA" id="ARBA00023134"/>
    </source>
</evidence>
<dbReference type="GO" id="GO:0009298">
    <property type="term" value="P:GDP-mannose biosynthetic process"/>
    <property type="evidence" value="ECO:0007669"/>
    <property type="project" value="TreeGrafter"/>
</dbReference>
<dbReference type="InterPro" id="IPR054566">
    <property type="entry name" value="ManC/GMP-like_b-helix"/>
</dbReference>
<evidence type="ECO:0000259" key="5">
    <source>
        <dbReference type="Pfam" id="PF00483"/>
    </source>
</evidence>
<dbReference type="SUPFAM" id="SSF159283">
    <property type="entry name" value="Guanosine diphospho-D-mannose pyrophosphorylase/mannose-6-phosphate isomerase linker domain"/>
    <property type="match status" value="1"/>
</dbReference>
<dbReference type="PANTHER" id="PTHR46390:SF1">
    <property type="entry name" value="MANNOSE-1-PHOSPHATE GUANYLYLTRANSFERASE"/>
    <property type="match status" value="1"/>
</dbReference>
<dbReference type="Pfam" id="PF22640">
    <property type="entry name" value="ManC_GMP_beta-helix"/>
    <property type="match status" value="1"/>
</dbReference>
<dbReference type="InterPro" id="IPR029044">
    <property type="entry name" value="Nucleotide-diphossugar_trans"/>
</dbReference>
<dbReference type="EMBL" id="BARS01000182">
    <property type="protein sequence ID" value="GAF73250.1"/>
    <property type="molecule type" value="Genomic_DNA"/>
</dbReference>
<dbReference type="CDD" id="cd02509">
    <property type="entry name" value="GDP-M1P_Guanylyltransferase"/>
    <property type="match status" value="1"/>
</dbReference>
<keyword evidence="1" id="KW-0808">Transferase</keyword>
<protein>
    <submittedName>
        <fullName evidence="7">Uncharacterized protein</fullName>
    </submittedName>
</protein>
<name>X0TAZ8_9ZZZZ</name>
<proteinExistence type="predicted"/>
<feature type="domain" description="Nucleotidyl transferase" evidence="5">
    <location>
        <begin position="11"/>
        <end position="296"/>
    </location>
</feature>